<evidence type="ECO:0000313" key="1">
    <source>
        <dbReference type="EMBL" id="CAE8692120.1"/>
    </source>
</evidence>
<evidence type="ECO:0000313" key="2">
    <source>
        <dbReference type="Proteomes" id="UP000626109"/>
    </source>
</evidence>
<accession>A0A813K220</accession>
<comment type="caution">
    <text evidence="1">The sequence shown here is derived from an EMBL/GenBank/DDBJ whole genome shotgun (WGS) entry which is preliminary data.</text>
</comment>
<feature type="non-terminal residue" evidence="1">
    <location>
        <position position="134"/>
    </location>
</feature>
<dbReference type="EMBL" id="CAJNNW010027580">
    <property type="protein sequence ID" value="CAE8692120.1"/>
    <property type="molecule type" value="Genomic_DNA"/>
</dbReference>
<name>A0A813K220_POLGL</name>
<dbReference type="Proteomes" id="UP000626109">
    <property type="component" value="Unassembled WGS sequence"/>
</dbReference>
<protein>
    <submittedName>
        <fullName evidence="1">Uncharacterized protein</fullName>
    </submittedName>
</protein>
<reference evidence="1" key="1">
    <citation type="submission" date="2021-02" db="EMBL/GenBank/DDBJ databases">
        <authorList>
            <person name="Dougan E. K."/>
            <person name="Rhodes N."/>
            <person name="Thang M."/>
            <person name="Chan C."/>
        </authorList>
    </citation>
    <scope>NUCLEOTIDE SEQUENCE</scope>
</reference>
<gene>
    <name evidence="1" type="ORF">PGLA2088_LOCUS27734</name>
</gene>
<organism evidence="1 2">
    <name type="scientific">Polarella glacialis</name>
    <name type="common">Dinoflagellate</name>
    <dbReference type="NCBI Taxonomy" id="89957"/>
    <lineage>
        <taxon>Eukaryota</taxon>
        <taxon>Sar</taxon>
        <taxon>Alveolata</taxon>
        <taxon>Dinophyceae</taxon>
        <taxon>Suessiales</taxon>
        <taxon>Suessiaceae</taxon>
        <taxon>Polarella</taxon>
    </lineage>
</organism>
<sequence>MASLVPPSEWCGLDTGLRNVLEPIYGNVLSLQAVIDDALDARAALFQIVGADWDEETLDAAAVSLSKWAAAHQENFGRMRSKRLRLLRDEVFIAIPVAASIQDAYQDRLSASLELTRKHFKSSLTRKLAGLDSE</sequence>
<proteinExistence type="predicted"/>
<dbReference type="AlphaFoldDB" id="A0A813K220"/>